<evidence type="ECO:0000256" key="6">
    <source>
        <dbReference type="SAM" id="Phobius"/>
    </source>
</evidence>
<protein>
    <recommendedName>
        <fullName evidence="7">Major facilitator superfamily (MFS) profile domain-containing protein</fullName>
    </recommendedName>
</protein>
<feature type="transmembrane region" description="Helical" evidence="6">
    <location>
        <begin position="131"/>
        <end position="150"/>
    </location>
</feature>
<feature type="transmembrane region" description="Helical" evidence="6">
    <location>
        <begin position="36"/>
        <end position="58"/>
    </location>
</feature>
<comment type="caution">
    <text evidence="8">The sequence shown here is derived from an EMBL/GenBank/DDBJ whole genome shotgun (WGS) entry which is preliminary data.</text>
</comment>
<dbReference type="EMBL" id="JAJJMA010176031">
    <property type="protein sequence ID" value="MCL7037173.1"/>
    <property type="molecule type" value="Genomic_DNA"/>
</dbReference>
<dbReference type="Gene3D" id="1.20.1250.20">
    <property type="entry name" value="MFS general substrate transporter like domains"/>
    <property type="match status" value="1"/>
</dbReference>
<dbReference type="AlphaFoldDB" id="A0AA41VC56"/>
<gene>
    <name evidence="8" type="ORF">MKW94_012801</name>
</gene>
<dbReference type="GO" id="GO:0016020">
    <property type="term" value="C:membrane"/>
    <property type="evidence" value="ECO:0007669"/>
    <property type="project" value="UniProtKB-SubCell"/>
</dbReference>
<dbReference type="Pfam" id="PF00083">
    <property type="entry name" value="Sugar_tr"/>
    <property type="match status" value="1"/>
</dbReference>
<evidence type="ECO:0000256" key="4">
    <source>
        <dbReference type="ARBA" id="ARBA00022989"/>
    </source>
</evidence>
<dbReference type="GO" id="GO:0005366">
    <property type="term" value="F:myo-inositol:proton symporter activity"/>
    <property type="evidence" value="ECO:0007669"/>
    <property type="project" value="TreeGrafter"/>
</dbReference>
<dbReference type="PROSITE" id="PS50850">
    <property type="entry name" value="MFS"/>
    <property type="match status" value="1"/>
</dbReference>
<dbReference type="SUPFAM" id="SSF103473">
    <property type="entry name" value="MFS general substrate transporter"/>
    <property type="match status" value="1"/>
</dbReference>
<feature type="transmembrane region" description="Helical" evidence="6">
    <location>
        <begin position="64"/>
        <end position="86"/>
    </location>
</feature>
<dbReference type="InterPro" id="IPR020846">
    <property type="entry name" value="MFS_dom"/>
</dbReference>
<evidence type="ECO:0000256" key="5">
    <source>
        <dbReference type="ARBA" id="ARBA00023136"/>
    </source>
</evidence>
<evidence type="ECO:0000313" key="8">
    <source>
        <dbReference type="EMBL" id="MCL7037173.1"/>
    </source>
</evidence>
<dbReference type="InterPro" id="IPR005828">
    <property type="entry name" value="MFS_sugar_transport-like"/>
</dbReference>
<feature type="transmembrane region" description="Helical" evidence="6">
    <location>
        <begin position="12"/>
        <end position="29"/>
    </location>
</feature>
<sequence length="191" mass="21405">MSTVSSSEIPLITSSLVLVGTLICTILVDRFGRRRLLLVSISGIISSLGLLSLLFYIGSSSAGALLALAMYIVFHSLGIGTVPWIINSEIYPTKYRTICLAVANLVYWCSKMVVQDFLFDNLGQYLSVAQMLFLFCLFSAVVGLFIHFYIPETERLHLEDVEKILLEEEKCIKMDNCPREDEEPKDVIIAR</sequence>
<keyword evidence="2" id="KW-0813">Transport</keyword>
<evidence type="ECO:0000259" key="7">
    <source>
        <dbReference type="PROSITE" id="PS50850"/>
    </source>
</evidence>
<name>A0AA41VC56_PAPNU</name>
<keyword evidence="5 6" id="KW-0472">Membrane</keyword>
<evidence type="ECO:0000256" key="3">
    <source>
        <dbReference type="ARBA" id="ARBA00022692"/>
    </source>
</evidence>
<dbReference type="PANTHER" id="PTHR48020:SF24">
    <property type="entry name" value="INOSITOL TRANSPORTER 4"/>
    <property type="match status" value="1"/>
</dbReference>
<dbReference type="InterPro" id="IPR050814">
    <property type="entry name" value="Myo-inositol_Transporter"/>
</dbReference>
<accession>A0AA41VC56</accession>
<keyword evidence="4 6" id="KW-1133">Transmembrane helix</keyword>
<dbReference type="PANTHER" id="PTHR48020">
    <property type="entry name" value="PROTON MYO-INOSITOL COTRANSPORTER"/>
    <property type="match status" value="1"/>
</dbReference>
<feature type="domain" description="Major facilitator superfamily (MFS) profile" evidence="7">
    <location>
        <begin position="1"/>
        <end position="154"/>
    </location>
</feature>
<reference evidence="8" key="1">
    <citation type="submission" date="2022-03" db="EMBL/GenBank/DDBJ databases">
        <title>A functionally conserved STORR gene fusion in Papaver species that diverged 16.8 million years ago.</title>
        <authorList>
            <person name="Catania T."/>
        </authorList>
    </citation>
    <scope>NUCLEOTIDE SEQUENCE</scope>
    <source>
        <strain evidence="8">S-191538</strain>
    </source>
</reference>
<dbReference type="Proteomes" id="UP001177140">
    <property type="component" value="Unassembled WGS sequence"/>
</dbReference>
<keyword evidence="9" id="KW-1185">Reference proteome</keyword>
<evidence type="ECO:0000256" key="1">
    <source>
        <dbReference type="ARBA" id="ARBA00004141"/>
    </source>
</evidence>
<comment type="subcellular location">
    <subcellularLocation>
        <location evidence="1">Membrane</location>
        <topology evidence="1">Multi-pass membrane protein</topology>
    </subcellularLocation>
</comment>
<dbReference type="InterPro" id="IPR036259">
    <property type="entry name" value="MFS_trans_sf"/>
</dbReference>
<evidence type="ECO:0000313" key="9">
    <source>
        <dbReference type="Proteomes" id="UP001177140"/>
    </source>
</evidence>
<keyword evidence="3 6" id="KW-0812">Transmembrane</keyword>
<organism evidence="8 9">
    <name type="scientific">Papaver nudicaule</name>
    <name type="common">Iceland poppy</name>
    <dbReference type="NCBI Taxonomy" id="74823"/>
    <lineage>
        <taxon>Eukaryota</taxon>
        <taxon>Viridiplantae</taxon>
        <taxon>Streptophyta</taxon>
        <taxon>Embryophyta</taxon>
        <taxon>Tracheophyta</taxon>
        <taxon>Spermatophyta</taxon>
        <taxon>Magnoliopsida</taxon>
        <taxon>Ranunculales</taxon>
        <taxon>Papaveraceae</taxon>
        <taxon>Papaveroideae</taxon>
        <taxon>Papaver</taxon>
    </lineage>
</organism>
<feature type="transmembrane region" description="Helical" evidence="6">
    <location>
        <begin position="98"/>
        <end position="119"/>
    </location>
</feature>
<proteinExistence type="predicted"/>
<evidence type="ECO:0000256" key="2">
    <source>
        <dbReference type="ARBA" id="ARBA00022448"/>
    </source>
</evidence>